<feature type="compositionally biased region" description="Low complexity" evidence="1">
    <location>
        <begin position="132"/>
        <end position="144"/>
    </location>
</feature>
<protein>
    <recommendedName>
        <fullName evidence="4">WH2 domain-containing protein</fullName>
    </recommendedName>
</protein>
<feature type="region of interest" description="Disordered" evidence="1">
    <location>
        <begin position="116"/>
        <end position="151"/>
    </location>
</feature>
<sequence>MTPNADSNIRKVKEAVRQSLGQKSANALLLQAHLSTVDSKDSQSDVKRSELNGTASTGSRKHLEIHMNGHIASNKSKVFKEQFPSLKKVEVPIEKNGITLGRGTIRLTAAERPIHVERPIPPPPPPPPPPTVLLSSSSLSPPMSAARPSTSLISTQDLEDQKTKLKPTAAIEKSVIPMDVRGCLMAEIRNAGGLQALRPTLAQKN</sequence>
<name>A0AAD5M1H6_PARTN</name>
<feature type="compositionally biased region" description="Basic and acidic residues" evidence="1">
    <location>
        <begin position="38"/>
        <end position="50"/>
    </location>
</feature>
<proteinExistence type="predicted"/>
<feature type="compositionally biased region" description="Pro residues" evidence="1">
    <location>
        <begin position="119"/>
        <end position="131"/>
    </location>
</feature>
<accession>A0AAD5M1H6</accession>
<evidence type="ECO:0000256" key="1">
    <source>
        <dbReference type="SAM" id="MobiDB-lite"/>
    </source>
</evidence>
<feature type="region of interest" description="Disordered" evidence="1">
    <location>
        <begin position="36"/>
        <end position="61"/>
    </location>
</feature>
<keyword evidence="3" id="KW-1185">Reference proteome</keyword>
<evidence type="ECO:0000313" key="3">
    <source>
        <dbReference type="Proteomes" id="UP001196413"/>
    </source>
</evidence>
<evidence type="ECO:0008006" key="4">
    <source>
        <dbReference type="Google" id="ProtNLM"/>
    </source>
</evidence>
<organism evidence="2 3">
    <name type="scientific">Parelaphostrongylus tenuis</name>
    <name type="common">Meningeal worm</name>
    <dbReference type="NCBI Taxonomy" id="148309"/>
    <lineage>
        <taxon>Eukaryota</taxon>
        <taxon>Metazoa</taxon>
        <taxon>Ecdysozoa</taxon>
        <taxon>Nematoda</taxon>
        <taxon>Chromadorea</taxon>
        <taxon>Rhabditida</taxon>
        <taxon>Rhabditina</taxon>
        <taxon>Rhabditomorpha</taxon>
        <taxon>Strongyloidea</taxon>
        <taxon>Metastrongylidae</taxon>
        <taxon>Parelaphostrongylus</taxon>
    </lineage>
</organism>
<evidence type="ECO:0000313" key="2">
    <source>
        <dbReference type="EMBL" id="KAJ1350460.1"/>
    </source>
</evidence>
<dbReference type="Proteomes" id="UP001196413">
    <property type="component" value="Unassembled WGS sequence"/>
</dbReference>
<comment type="caution">
    <text evidence="2">The sequence shown here is derived from an EMBL/GenBank/DDBJ whole genome shotgun (WGS) entry which is preliminary data.</text>
</comment>
<gene>
    <name evidence="2" type="ORF">KIN20_006253</name>
</gene>
<reference evidence="2" key="1">
    <citation type="submission" date="2021-06" db="EMBL/GenBank/DDBJ databases">
        <title>Parelaphostrongylus tenuis whole genome reference sequence.</title>
        <authorList>
            <person name="Garwood T.J."/>
            <person name="Larsen P.A."/>
            <person name="Fountain-Jones N.M."/>
            <person name="Garbe J.R."/>
            <person name="Macchietto M.G."/>
            <person name="Kania S.A."/>
            <person name="Gerhold R.W."/>
            <person name="Richards J.E."/>
            <person name="Wolf T.M."/>
        </authorList>
    </citation>
    <scope>NUCLEOTIDE SEQUENCE</scope>
    <source>
        <strain evidence="2">MNPRO001-30</strain>
        <tissue evidence="2">Meninges</tissue>
    </source>
</reference>
<dbReference type="EMBL" id="JAHQIW010000868">
    <property type="protein sequence ID" value="KAJ1350460.1"/>
    <property type="molecule type" value="Genomic_DNA"/>
</dbReference>
<dbReference type="AlphaFoldDB" id="A0AAD5M1H6"/>